<dbReference type="SUPFAM" id="SSF48498">
    <property type="entry name" value="Tetracyclin repressor-like, C-terminal domain"/>
    <property type="match status" value="1"/>
</dbReference>
<dbReference type="PATRIC" id="fig|400092.3.peg.3564"/>
<feature type="domain" description="Transcriptional regulator LmrA/YxaF-like C-terminal" evidence="1">
    <location>
        <begin position="4"/>
        <end position="74"/>
    </location>
</feature>
<keyword evidence="3" id="KW-1185">Reference proteome</keyword>
<evidence type="ECO:0000313" key="3">
    <source>
        <dbReference type="Proteomes" id="UP000033109"/>
    </source>
</evidence>
<dbReference type="Proteomes" id="UP000033109">
    <property type="component" value="Chromosome"/>
</dbReference>
<dbReference type="HOGENOM" id="CLU_2288984_0_0_10"/>
<dbReference type="InterPro" id="IPR054156">
    <property type="entry name" value="YxaF_TetR_C"/>
</dbReference>
<dbReference type="KEGG" id="pko:PKOR_16250"/>
<dbReference type="InterPro" id="IPR036271">
    <property type="entry name" value="Tet_transcr_reg_TetR-rel_C_sf"/>
</dbReference>
<dbReference type="Pfam" id="PF21993">
    <property type="entry name" value="TetR_C_13_2"/>
    <property type="match status" value="1"/>
</dbReference>
<dbReference type="Gene3D" id="1.10.357.10">
    <property type="entry name" value="Tetracycline Repressor, domain 2"/>
    <property type="match status" value="1"/>
</dbReference>
<evidence type="ECO:0000259" key="1">
    <source>
        <dbReference type="Pfam" id="PF21993"/>
    </source>
</evidence>
<gene>
    <name evidence="2" type="ORF">PKOR_16250</name>
</gene>
<organism evidence="2 3">
    <name type="scientific">Pontibacter korlensis</name>
    <dbReference type="NCBI Taxonomy" id="400092"/>
    <lineage>
        <taxon>Bacteria</taxon>
        <taxon>Pseudomonadati</taxon>
        <taxon>Bacteroidota</taxon>
        <taxon>Cytophagia</taxon>
        <taxon>Cytophagales</taxon>
        <taxon>Hymenobacteraceae</taxon>
        <taxon>Pontibacter</taxon>
    </lineage>
</organism>
<sequence>MLTANIGLESAQVNPEFTEIIRKFFEDWITAFSYTFQSQNQQPEARMVDEQAVQEIEGAVMLSVISGNEKHFLATCERIRSYLRESLWGKLLSKLKTQTTV</sequence>
<evidence type="ECO:0000313" key="2">
    <source>
        <dbReference type="EMBL" id="AKD04354.1"/>
    </source>
</evidence>
<name>A0A0E3ZFL6_9BACT</name>
<dbReference type="OrthoDB" id="6430772at2"/>
<accession>A0A0E3ZFL6</accession>
<dbReference type="AlphaFoldDB" id="A0A0E3ZFL6"/>
<dbReference type="EMBL" id="CP009621">
    <property type="protein sequence ID" value="AKD04354.1"/>
    <property type="molecule type" value="Genomic_DNA"/>
</dbReference>
<reference evidence="2 3" key="1">
    <citation type="journal article" date="2015" name="Sci. Rep.">
        <title>Unraveling adaptation of Pontibacter korlensis to radiation and infertility in desert through complete genome and comparative transcriptomic analysis.</title>
        <authorList>
            <person name="Dai J."/>
            <person name="Dai W."/>
            <person name="Qiu C."/>
            <person name="Yang Z."/>
            <person name="Zhang Y."/>
            <person name="Zhou M."/>
            <person name="Zhang L."/>
            <person name="Fang C."/>
            <person name="Gao Q."/>
            <person name="Yang Q."/>
            <person name="Li X."/>
            <person name="Wang Z."/>
            <person name="Wang Z."/>
            <person name="Jia Z."/>
            <person name="Chen X."/>
        </authorList>
    </citation>
    <scope>NUCLEOTIDE SEQUENCE [LARGE SCALE GENOMIC DNA]</scope>
    <source>
        <strain evidence="2 3">X14-1T</strain>
    </source>
</reference>
<dbReference type="RefSeq" id="WP_046312125.1">
    <property type="nucleotide sequence ID" value="NZ_CBCSCY010000029.1"/>
</dbReference>
<proteinExistence type="predicted"/>
<protein>
    <recommendedName>
        <fullName evidence="1">Transcriptional regulator LmrA/YxaF-like C-terminal domain-containing protein</fullName>
    </recommendedName>
</protein>